<proteinExistence type="predicted"/>
<dbReference type="EMBL" id="LHXM01000031">
    <property type="protein sequence ID" value="KXA91220.1"/>
    <property type="molecule type" value="Genomic_DNA"/>
</dbReference>
<dbReference type="Pfam" id="PF01261">
    <property type="entry name" value="AP_endonuc_2"/>
    <property type="match status" value="1"/>
</dbReference>
<accession>A0A133UAJ7</accession>
<evidence type="ECO:0000313" key="2">
    <source>
        <dbReference type="EMBL" id="KXA91220.1"/>
    </source>
</evidence>
<dbReference type="PANTHER" id="PTHR12110">
    <property type="entry name" value="HYDROXYPYRUVATE ISOMERASE"/>
    <property type="match status" value="1"/>
</dbReference>
<feature type="domain" description="Xylose isomerase-like TIM barrel" evidence="1">
    <location>
        <begin position="27"/>
        <end position="287"/>
    </location>
</feature>
<gene>
    <name evidence="2" type="ORF">AKJ63_01775</name>
</gene>
<dbReference type="Proteomes" id="UP000070195">
    <property type="component" value="Unassembled WGS sequence"/>
</dbReference>
<reference evidence="2 3" key="1">
    <citation type="journal article" date="2016" name="Sci. Rep.">
        <title>Metabolic traits of an uncultured archaeal lineage -MSBL1- from brine pools of the Red Sea.</title>
        <authorList>
            <person name="Mwirichia R."/>
            <person name="Alam I."/>
            <person name="Rashid M."/>
            <person name="Vinu M."/>
            <person name="Ba-Alawi W."/>
            <person name="Anthony Kamau A."/>
            <person name="Kamanda Ngugi D."/>
            <person name="Goker M."/>
            <person name="Klenk H.P."/>
            <person name="Bajic V."/>
            <person name="Stingl U."/>
        </authorList>
    </citation>
    <scope>NUCLEOTIDE SEQUENCE [LARGE SCALE GENOMIC DNA]</scope>
    <source>
        <strain evidence="2">SCGC-AAA259D18</strain>
    </source>
</reference>
<protein>
    <recommendedName>
        <fullName evidence="1">Xylose isomerase-like TIM barrel domain-containing protein</fullName>
    </recommendedName>
</protein>
<name>A0A133UAJ7_9EURY</name>
<dbReference type="SUPFAM" id="SSF51658">
    <property type="entry name" value="Xylose isomerase-like"/>
    <property type="match status" value="1"/>
</dbReference>
<dbReference type="AlphaFoldDB" id="A0A133UAJ7"/>
<dbReference type="InterPro" id="IPR050312">
    <property type="entry name" value="IolE/XylAMocC-like"/>
</dbReference>
<evidence type="ECO:0000313" key="3">
    <source>
        <dbReference type="Proteomes" id="UP000070195"/>
    </source>
</evidence>
<comment type="caution">
    <text evidence="2">The sequence shown here is derived from an EMBL/GenBank/DDBJ whole genome shotgun (WGS) entry which is preliminary data.</text>
</comment>
<dbReference type="InterPro" id="IPR013022">
    <property type="entry name" value="Xyl_isomerase-like_TIM-brl"/>
</dbReference>
<evidence type="ECO:0000259" key="1">
    <source>
        <dbReference type="Pfam" id="PF01261"/>
    </source>
</evidence>
<sequence>MYKYGIFYGYWIRNWEVDLEELKNYVAKVDELGFDIIELSCDIVDQFSSSERQELKSEGERRGINFTFNTNLNQNNDISSEEEEARRRGIRHLENSIKLIDEMDGEVLTGLTYGAWNPSFQGDFEEKMSYFDRSVESWRQVIKTAEDYDVKCTVEVVNRFEQFILNTAAEGIEFVERVDSPNLGILLDTYHMNIEEDSIPEAIEKAGDKLFHLHVGENNRKPPGRGGHIQWDSIRKALDKIDFGRGIVMEPFLLSGGEVGSSIGVWRGLSEGKDLDEEVRKSLEFLKRKLE</sequence>
<organism evidence="2 3">
    <name type="scientific">candidate division MSBL1 archaeon SCGC-AAA259D18</name>
    <dbReference type="NCBI Taxonomy" id="1698262"/>
    <lineage>
        <taxon>Archaea</taxon>
        <taxon>Methanobacteriati</taxon>
        <taxon>Methanobacteriota</taxon>
        <taxon>candidate division MSBL1</taxon>
    </lineage>
</organism>
<dbReference type="Gene3D" id="3.20.20.150">
    <property type="entry name" value="Divalent-metal-dependent TIM barrel enzymes"/>
    <property type="match status" value="1"/>
</dbReference>
<keyword evidence="3" id="KW-1185">Reference proteome</keyword>
<dbReference type="InterPro" id="IPR036237">
    <property type="entry name" value="Xyl_isomerase-like_sf"/>
</dbReference>